<dbReference type="OrthoDB" id="7632485at2"/>
<evidence type="ECO:0008006" key="4">
    <source>
        <dbReference type="Google" id="ProtNLM"/>
    </source>
</evidence>
<sequence length="137" mass="15227">MSLLGMAGAGHSHAFSPSGTAMAQNTIIQNAPPQRRQPSVMQRMKPAGNREARPFSGHDRVQQAMQRGEIVSLRQIRQTIRQSYPGRIVDVQLLELNSRAVPYLYVVKVLTEDGRVLDVTLNARDAAVLRVQGRGRR</sequence>
<organism evidence="2 3">
    <name type="scientific">Emcibacter nanhaiensis</name>
    <dbReference type="NCBI Taxonomy" id="1505037"/>
    <lineage>
        <taxon>Bacteria</taxon>
        <taxon>Pseudomonadati</taxon>
        <taxon>Pseudomonadota</taxon>
        <taxon>Alphaproteobacteria</taxon>
        <taxon>Emcibacterales</taxon>
        <taxon>Emcibacteraceae</taxon>
        <taxon>Emcibacter</taxon>
    </lineage>
</organism>
<comment type="caution">
    <text evidence="2">The sequence shown here is derived from an EMBL/GenBank/DDBJ whole genome shotgun (WGS) entry which is preliminary data.</text>
</comment>
<feature type="region of interest" description="Disordered" evidence="1">
    <location>
        <begin position="29"/>
        <end position="61"/>
    </location>
</feature>
<gene>
    <name evidence="2" type="ORF">FIV46_15735</name>
</gene>
<feature type="compositionally biased region" description="Basic and acidic residues" evidence="1">
    <location>
        <begin position="48"/>
        <end position="61"/>
    </location>
</feature>
<evidence type="ECO:0000313" key="2">
    <source>
        <dbReference type="EMBL" id="TPD57564.1"/>
    </source>
</evidence>
<name>A0A501PCD6_9PROT</name>
<evidence type="ECO:0000313" key="3">
    <source>
        <dbReference type="Proteomes" id="UP000319148"/>
    </source>
</evidence>
<proteinExistence type="predicted"/>
<accession>A0A501PCD6</accession>
<keyword evidence="3" id="KW-1185">Reference proteome</keyword>
<dbReference type="Proteomes" id="UP000319148">
    <property type="component" value="Unassembled WGS sequence"/>
</dbReference>
<evidence type="ECO:0000256" key="1">
    <source>
        <dbReference type="SAM" id="MobiDB-lite"/>
    </source>
</evidence>
<dbReference type="RefSeq" id="WP_139941879.1">
    <property type="nucleotide sequence ID" value="NZ_JBHSYP010000005.1"/>
</dbReference>
<feature type="compositionally biased region" description="Polar residues" evidence="1">
    <location>
        <begin position="29"/>
        <end position="40"/>
    </location>
</feature>
<dbReference type="EMBL" id="VFIY01000018">
    <property type="protein sequence ID" value="TPD57564.1"/>
    <property type="molecule type" value="Genomic_DNA"/>
</dbReference>
<dbReference type="AlphaFoldDB" id="A0A501PCD6"/>
<protein>
    <recommendedName>
        <fullName evidence="4">PepSY domain-containing protein</fullName>
    </recommendedName>
</protein>
<reference evidence="3" key="1">
    <citation type="submission" date="2019-06" db="EMBL/GenBank/DDBJ databases">
        <title>The complete genome of Emcibacter congregatus ZYLT.</title>
        <authorList>
            <person name="Zhao Z."/>
        </authorList>
    </citation>
    <scope>NUCLEOTIDE SEQUENCE [LARGE SCALE GENOMIC DNA]</scope>
    <source>
        <strain evidence="3">MCCC 1A06723</strain>
    </source>
</reference>